<dbReference type="SUPFAM" id="SSF53254">
    <property type="entry name" value="Phosphoglycerate mutase-like"/>
    <property type="match status" value="1"/>
</dbReference>
<dbReference type="InterPro" id="IPR050275">
    <property type="entry name" value="PGM_Phosphatase"/>
</dbReference>
<dbReference type="InterPro" id="IPR029033">
    <property type="entry name" value="His_PPase_superfam"/>
</dbReference>
<feature type="active site" description="Proton donor/acceptor" evidence="1">
    <location>
        <position position="83"/>
    </location>
</feature>
<feature type="binding site" evidence="2">
    <location>
        <begin position="83"/>
        <end position="87"/>
    </location>
    <ligand>
        <name>substrate</name>
    </ligand>
</feature>
<dbReference type="SMART" id="SM00855">
    <property type="entry name" value="PGAM"/>
    <property type="match status" value="1"/>
</dbReference>
<dbReference type="Pfam" id="PF00300">
    <property type="entry name" value="His_Phos_1"/>
    <property type="match status" value="1"/>
</dbReference>
<dbReference type="Gene3D" id="3.40.50.1240">
    <property type="entry name" value="Phosphoglycerate mutase-like"/>
    <property type="match status" value="1"/>
</dbReference>
<accession>A0A1G1V9Q1</accession>
<dbReference type="PANTHER" id="PTHR48100">
    <property type="entry name" value="BROAD-SPECIFICITY PHOSPHATASE YOR283W-RELATED"/>
    <property type="match status" value="1"/>
</dbReference>
<evidence type="ECO:0000313" key="3">
    <source>
        <dbReference type="EMBL" id="OGY12188.1"/>
    </source>
</evidence>
<dbReference type="CDD" id="cd07067">
    <property type="entry name" value="HP_PGM_like"/>
    <property type="match status" value="1"/>
</dbReference>
<name>A0A1G1V9Q1_9BACT</name>
<feature type="binding site" evidence="2">
    <location>
        <position position="95"/>
    </location>
    <ligand>
        <name>substrate</name>
    </ligand>
</feature>
<evidence type="ECO:0000313" key="4">
    <source>
        <dbReference type="Proteomes" id="UP000178319"/>
    </source>
</evidence>
<dbReference type="EMBL" id="MHBZ01000005">
    <property type="protein sequence ID" value="OGY12188.1"/>
    <property type="molecule type" value="Genomic_DNA"/>
</dbReference>
<evidence type="ECO:0000256" key="1">
    <source>
        <dbReference type="PIRSR" id="PIRSR613078-1"/>
    </source>
</evidence>
<comment type="caution">
    <text evidence="3">The sequence shown here is derived from an EMBL/GenBank/DDBJ whole genome shotgun (WGS) entry which is preliminary data.</text>
</comment>
<feature type="active site" description="Tele-phosphohistidine intermediate" evidence="1">
    <location>
        <position position="10"/>
    </location>
</feature>
<dbReference type="AlphaFoldDB" id="A0A1G1V9Q1"/>
<dbReference type="Proteomes" id="UP000178319">
    <property type="component" value="Unassembled WGS sequence"/>
</dbReference>
<organism evidence="3 4">
    <name type="scientific">Candidatus Blackburnbacteria bacterium RIFCSPHIGHO2_02_FULL_44_20</name>
    <dbReference type="NCBI Taxonomy" id="1797516"/>
    <lineage>
        <taxon>Bacteria</taxon>
        <taxon>Candidatus Blackburniibacteriota</taxon>
    </lineage>
</organism>
<dbReference type="PANTHER" id="PTHR48100:SF1">
    <property type="entry name" value="HISTIDINE PHOSPHATASE FAMILY PROTEIN-RELATED"/>
    <property type="match status" value="1"/>
</dbReference>
<dbReference type="GO" id="GO:0005737">
    <property type="term" value="C:cytoplasm"/>
    <property type="evidence" value="ECO:0007669"/>
    <property type="project" value="TreeGrafter"/>
</dbReference>
<sequence length="196" mass="21682">MANTIYLIRHGQTSGDVEDRYGGDYDDSLSDEGRRQAVELAEALSGRGIKMIFCSPLARAQETAQIVNNELNVTVETIPELKERNQYGILTGIVKAEAKEKYPEVVQEVKDYKNTIEAAESYEDFKKRVVAAFEQVRGSGKEAVAVITHGGQIRTIFREILNFGEIDVSDCAFAVLEGAGNAFEVRELKGITSRTD</sequence>
<feature type="binding site" evidence="2">
    <location>
        <position position="59"/>
    </location>
    <ligand>
        <name>substrate</name>
    </ligand>
</feature>
<evidence type="ECO:0008006" key="5">
    <source>
        <dbReference type="Google" id="ProtNLM"/>
    </source>
</evidence>
<proteinExistence type="predicted"/>
<dbReference type="InterPro" id="IPR013078">
    <property type="entry name" value="His_Pase_superF_clade-1"/>
</dbReference>
<gene>
    <name evidence="3" type="ORF">A3D26_01225</name>
</gene>
<reference evidence="3 4" key="1">
    <citation type="journal article" date="2016" name="Nat. Commun.">
        <title>Thousands of microbial genomes shed light on interconnected biogeochemical processes in an aquifer system.</title>
        <authorList>
            <person name="Anantharaman K."/>
            <person name="Brown C.T."/>
            <person name="Hug L.A."/>
            <person name="Sharon I."/>
            <person name="Castelle C.J."/>
            <person name="Probst A.J."/>
            <person name="Thomas B.C."/>
            <person name="Singh A."/>
            <person name="Wilkins M.J."/>
            <person name="Karaoz U."/>
            <person name="Brodie E.L."/>
            <person name="Williams K.H."/>
            <person name="Hubbard S.S."/>
            <person name="Banfield J.F."/>
        </authorList>
    </citation>
    <scope>NUCLEOTIDE SEQUENCE [LARGE SCALE GENOMIC DNA]</scope>
</reference>
<dbReference type="STRING" id="1797516.A3D26_01225"/>
<evidence type="ECO:0000256" key="2">
    <source>
        <dbReference type="PIRSR" id="PIRSR613078-2"/>
    </source>
</evidence>
<protein>
    <recommendedName>
        <fullName evidence="5">Phosphoglycerate mutase</fullName>
    </recommendedName>
</protein>
<dbReference type="GO" id="GO:0016791">
    <property type="term" value="F:phosphatase activity"/>
    <property type="evidence" value="ECO:0007669"/>
    <property type="project" value="TreeGrafter"/>
</dbReference>